<keyword evidence="1" id="KW-1133">Transmembrane helix</keyword>
<feature type="transmembrane region" description="Helical" evidence="1">
    <location>
        <begin position="392"/>
        <end position="414"/>
    </location>
</feature>
<name>A0A8H7XW09_PSICU</name>
<dbReference type="AlphaFoldDB" id="A0A8H7XW09"/>
<keyword evidence="1" id="KW-0472">Membrane</keyword>
<accession>A0A8H7XW09</accession>
<evidence type="ECO:0000256" key="1">
    <source>
        <dbReference type="SAM" id="Phobius"/>
    </source>
</evidence>
<sequence length="627" mass="70749">MGRPPRCAVFCTADIPASELDTLLIISEEHKLGNRESFQSSDFIISDWMVIMTSENVSEIPHVLTQPVQPFRSPFLGKSIEEVAAWYDTNIIQPKVPGFYSGAFIVMDEEALQEQICTVVHMKKGLNNIELLGCEWILALQMASILDLNHAFEDTIQKYIRKGVIMTLENLELAMSAGRYLEGMEVKIDEILDTLLNVSQEYLESNSDVTERMVLMTSENILEIPQLLTRPVQPFDTPFVGKTPQDIATWYHANIILPNTAGFFKGSFIVLDEEALGEQICTVVNMKKGPDNIDILRCEFILGLDMAVILDLDHAFEEVIEKYMRLDILMTKANLRLAMNGVLSKLVISTNSSYPQTEMDTGEYFPPSLERKTRDHFLIVNTPYAGISADNLISLLFSITVVFVSFLNIAYWGVLVKHRIIRHPTSPSMGHPTPRCPIFCTADIPTSELDIFLNITEEYKFGTPQIFQGSGFDISNWMVIMTSEDVSEIPRSLTQPVQPFLSPFLGKSIEEIAAWYDANIIQPNVPGFYPGAFIVMDEDALQQQICAVVNMKNGPNDIDILGCEWILALKMASIVNLDHAFESVIEKYTRNGILMTLDNLKLAMSSGRYLEGMEVKINEEWKDFSKW</sequence>
<dbReference type="EMBL" id="JAFIQS010000006">
    <property type="protein sequence ID" value="KAG5167862.1"/>
    <property type="molecule type" value="Genomic_DNA"/>
</dbReference>
<organism evidence="2">
    <name type="scientific">Psilocybe cubensis</name>
    <name type="common">Psychedelic mushroom</name>
    <name type="synonym">Stropharia cubensis</name>
    <dbReference type="NCBI Taxonomy" id="181762"/>
    <lineage>
        <taxon>Eukaryota</taxon>
        <taxon>Fungi</taxon>
        <taxon>Dikarya</taxon>
        <taxon>Basidiomycota</taxon>
        <taxon>Agaricomycotina</taxon>
        <taxon>Agaricomycetes</taxon>
        <taxon>Agaricomycetidae</taxon>
        <taxon>Agaricales</taxon>
        <taxon>Agaricineae</taxon>
        <taxon>Strophariaceae</taxon>
        <taxon>Psilocybe</taxon>
    </lineage>
</organism>
<dbReference type="OrthoDB" id="2867594at2759"/>
<reference evidence="2" key="1">
    <citation type="submission" date="2021-02" db="EMBL/GenBank/DDBJ databases">
        <title>Psilocybe cubensis genome.</title>
        <authorList>
            <person name="Mckernan K.J."/>
            <person name="Crawford S."/>
            <person name="Trippe A."/>
            <person name="Kane L.T."/>
            <person name="Mclaughlin S."/>
        </authorList>
    </citation>
    <scope>NUCLEOTIDE SEQUENCE [LARGE SCALE GENOMIC DNA]</scope>
    <source>
        <strain evidence="2">MGC-MH-2018</strain>
    </source>
</reference>
<keyword evidence="1" id="KW-0812">Transmembrane</keyword>
<protein>
    <submittedName>
        <fullName evidence="2">Uncharacterized protein</fullName>
    </submittedName>
</protein>
<evidence type="ECO:0000313" key="2">
    <source>
        <dbReference type="EMBL" id="KAG5167862.1"/>
    </source>
</evidence>
<proteinExistence type="predicted"/>
<gene>
    <name evidence="2" type="ORF">JR316_006453</name>
</gene>
<comment type="caution">
    <text evidence="2">The sequence shown here is derived from an EMBL/GenBank/DDBJ whole genome shotgun (WGS) entry which is preliminary data.</text>
</comment>